<dbReference type="AlphaFoldDB" id="A0AAD4Z0P6"/>
<proteinExistence type="predicted"/>
<dbReference type="PANTHER" id="PTHR35307">
    <property type="entry name" value="PROTEIN, PUTATIVE-RELATED"/>
    <property type="match status" value="1"/>
</dbReference>
<gene>
    <name evidence="2" type="ORF">L3X38_027903</name>
</gene>
<accession>A0AAD4Z0P6</accession>
<keyword evidence="3" id="KW-1185">Reference proteome</keyword>
<evidence type="ECO:0000256" key="1">
    <source>
        <dbReference type="SAM" id="Phobius"/>
    </source>
</evidence>
<dbReference type="Proteomes" id="UP001054821">
    <property type="component" value="Chromosome 5"/>
</dbReference>
<evidence type="ECO:0000313" key="3">
    <source>
        <dbReference type="Proteomes" id="UP001054821"/>
    </source>
</evidence>
<sequence length="356" mass="39902">MLPLLASLSVDVVIVVVVVVALPFAFASALPTAVLTGFLCSALSTTVLTRVSIFCLTYCRAHMVYVFCLTYCRAHRVSVFCLTYCRAHRVSVFCLIYCRAHRVSVFCLTYCRAHRVSVFCYVPYFLGDRLLAPHSFLGDGSAAFPWWKIKKFEFDTGSELEQNQRQGLSDYVLYLQGEDALVHFMMNTNCNATNHWIQKGKKEEPKYLIKLLENSTASQVFKGVVEFDSDQVPSLDCEEPPNCWALPVVTLTSIVIALPNISSGSMKNLIHGVNKGLTYMNLIEKQLDSKGDLASIIKAADIVWLKDNLYHTWLDVDLGKVSLQGKSPKETLEGLSKIAKSIFEESKKKQISIIKK</sequence>
<comment type="caution">
    <text evidence="2">The sequence shown here is derived from an EMBL/GenBank/DDBJ whole genome shotgun (WGS) entry which is preliminary data.</text>
</comment>
<dbReference type="PANTHER" id="PTHR35307:SF3">
    <property type="entry name" value="DUF4220 DOMAIN-CONTAINING PROTEIN"/>
    <property type="match status" value="1"/>
</dbReference>
<name>A0AAD4Z0P6_PRUDU</name>
<keyword evidence="1" id="KW-0812">Transmembrane</keyword>
<keyword evidence="1" id="KW-0472">Membrane</keyword>
<evidence type="ECO:0000313" key="2">
    <source>
        <dbReference type="EMBL" id="KAI5328506.1"/>
    </source>
</evidence>
<feature type="transmembrane region" description="Helical" evidence="1">
    <location>
        <begin position="12"/>
        <end position="35"/>
    </location>
</feature>
<protein>
    <submittedName>
        <fullName evidence="2">Uncharacterized protein</fullName>
    </submittedName>
</protein>
<reference evidence="2 3" key="1">
    <citation type="journal article" date="2022" name="G3 (Bethesda)">
        <title>Whole-genome sequence and methylome profiling of the almond [Prunus dulcis (Mill.) D.A. Webb] cultivar 'Nonpareil'.</title>
        <authorList>
            <person name="D'Amico-Willman K.M."/>
            <person name="Ouma W.Z."/>
            <person name="Meulia T."/>
            <person name="Sideli G.M."/>
            <person name="Gradziel T.M."/>
            <person name="Fresnedo-Ramirez J."/>
        </authorList>
    </citation>
    <scope>NUCLEOTIDE SEQUENCE [LARGE SCALE GENOMIC DNA]</scope>
    <source>
        <strain evidence="2">Clone GOH B32 T37-40</strain>
    </source>
</reference>
<dbReference type="EMBL" id="JAJFAZ020000005">
    <property type="protein sequence ID" value="KAI5328506.1"/>
    <property type="molecule type" value="Genomic_DNA"/>
</dbReference>
<keyword evidence="1" id="KW-1133">Transmembrane helix</keyword>
<organism evidence="2 3">
    <name type="scientific">Prunus dulcis</name>
    <name type="common">Almond</name>
    <name type="synonym">Amygdalus dulcis</name>
    <dbReference type="NCBI Taxonomy" id="3755"/>
    <lineage>
        <taxon>Eukaryota</taxon>
        <taxon>Viridiplantae</taxon>
        <taxon>Streptophyta</taxon>
        <taxon>Embryophyta</taxon>
        <taxon>Tracheophyta</taxon>
        <taxon>Spermatophyta</taxon>
        <taxon>Magnoliopsida</taxon>
        <taxon>eudicotyledons</taxon>
        <taxon>Gunneridae</taxon>
        <taxon>Pentapetalae</taxon>
        <taxon>rosids</taxon>
        <taxon>fabids</taxon>
        <taxon>Rosales</taxon>
        <taxon>Rosaceae</taxon>
        <taxon>Amygdaloideae</taxon>
        <taxon>Amygdaleae</taxon>
        <taxon>Prunus</taxon>
    </lineage>
</organism>